<sequence>MRRCRGVLSSLIALGMVLGGPRGVRPAAAQLYESTLQSLDYAPDPTARSPRLLGMGRLTLLDDVHNHISLWDFAGNPTGIAEAETASVVEYRPGTRSSEAIRDQWPSTREQEVLRARQLRHGVETWRRGEGGTAYGLVGEVATLERSRPFSPVLEEREKFSVPTLNAAVNGHLPWIHGNRVDYAVRAGYSHESYDDQFFDFLELPQGSYLGRPSSAVDARDAFTPDHQTVSSLGFGGAFALRVSSGLKAALGLDRVTKTVVATNEGLRSSSRTDEKRPFNIAQGSLIARLGHQVEFGADARAWRSQSEEMFRWSVSAGQGNLALAGRGKRLSRREEGTSLRTRARWSAGPLELNASAGSSFRRLVITPWYPVNEGDPAGFNDFLDQAGFRPGADTLLLPARVQNRRVKENAYDLVAGAAWRLPHGRGVVAGEAHRSRRATDTRLIGAGPNPVQWDFRAGAEVRCSSTFLARAGGGYGLTDQDALTADDTYRHASATAGFGYLAPGSRWSLDLAYSVEWLDPDFADPTRSRETRRQLAVQSRWPF</sequence>
<dbReference type="AlphaFoldDB" id="A0A538UEL8"/>
<proteinExistence type="predicted"/>
<evidence type="ECO:0000313" key="2">
    <source>
        <dbReference type="Proteomes" id="UP000319771"/>
    </source>
</evidence>
<gene>
    <name evidence="1" type="ORF">E6K81_00095</name>
</gene>
<organism evidence="1 2">
    <name type="scientific">Eiseniibacteriota bacterium</name>
    <dbReference type="NCBI Taxonomy" id="2212470"/>
    <lineage>
        <taxon>Bacteria</taxon>
        <taxon>Candidatus Eiseniibacteriota</taxon>
    </lineage>
</organism>
<dbReference type="Proteomes" id="UP000319771">
    <property type="component" value="Unassembled WGS sequence"/>
</dbReference>
<dbReference type="EMBL" id="VBPB01000001">
    <property type="protein sequence ID" value="TMQ74341.1"/>
    <property type="molecule type" value="Genomic_DNA"/>
</dbReference>
<dbReference type="Gene3D" id="2.40.160.60">
    <property type="entry name" value="Outer membrane protein transport protein (OMPP1/FadL/TodX)"/>
    <property type="match status" value="1"/>
</dbReference>
<accession>A0A538UEL8</accession>
<evidence type="ECO:0000313" key="1">
    <source>
        <dbReference type="EMBL" id="TMQ74341.1"/>
    </source>
</evidence>
<name>A0A538UEL8_UNCEI</name>
<reference evidence="1 2" key="1">
    <citation type="journal article" date="2019" name="Nat. Microbiol.">
        <title>Mediterranean grassland soil C-N compound turnover is dependent on rainfall and depth, and is mediated by genomically divergent microorganisms.</title>
        <authorList>
            <person name="Diamond S."/>
            <person name="Andeer P.F."/>
            <person name="Li Z."/>
            <person name="Crits-Christoph A."/>
            <person name="Burstein D."/>
            <person name="Anantharaman K."/>
            <person name="Lane K.R."/>
            <person name="Thomas B.C."/>
            <person name="Pan C."/>
            <person name="Northen T.R."/>
            <person name="Banfield J.F."/>
        </authorList>
    </citation>
    <scope>NUCLEOTIDE SEQUENCE [LARGE SCALE GENOMIC DNA]</scope>
    <source>
        <strain evidence="1">WS_11</strain>
    </source>
</reference>
<comment type="caution">
    <text evidence="1">The sequence shown here is derived from an EMBL/GenBank/DDBJ whole genome shotgun (WGS) entry which is preliminary data.</text>
</comment>
<protein>
    <submittedName>
        <fullName evidence="1">Uncharacterized protein</fullName>
    </submittedName>
</protein>